<sequence length="902" mass="95033">MTSMPPQDAANATALWHALDAEQALAQADVGPDGLSQSEAALRLQRHGPNRLPEPPGRSLLARLRGQFENLLILVLVAAGAITALLGHWTDSGVILAVVILNAAIGFWQEGRAENALAGVRRLLSETASVRREGRRDSIHAAELVPGDIVLLEPGDRVPADLRLIEARGLRTQEAALTGESAAVDKGIDPVAPDASLGDRRSVAFSGTLVAAGRGTGVVFATGSRSEIGRIGALLGGVETTATPLLRQIDRFARRLTTVILGVCLLVFGYAVGFGGYSREDAFLAMVGMAVAAIPEGLPAVITIALALGVQRMAARRAIVRRLPAVETLGAVTVICTDKTGTLTLNEMVVRRVVTDPVAAAAQIGGEGYAPFGKVEGDQAAVTALARTGLLCNDAHLREDGSGWRIEGDPMEGALLALAVKAGLDAEAERAAHHRRHEIPFDAAWSYMAVLVGEADEAMLHVKGAPDRLLPHCTKQVGPSGPAPIDHAAWAGRIEALAASGYRVLAFATKPTSDLREIGHADVTGLTLLGLAGFIDPARPEAVSAAADCHRAGIAVKMITGDHALTALAVAQELGLDTRGGAVTGREIEAADDTELRRMARDTNVFARAAPEHKLRLVKALQAEAHVVAMTGDGVNDAPALKRADAGIAMGIKGTEAAKEAARVVLTDDNFASIVAAVREGRTIHDNIRKVIAWNLPTNGGEALVIILAILIGLPLPITPIQILWINMVTAVALGLTLAFEPPEQGVMRRPPRRPGAALLDGEMIWRVVLVSVLFGLAVFGLSAWIASRGESLAYARTLSVDLLVVMEIFYLFSVRYLHMASMTRTGLLGTRAVWFGVALAIAAQLLFTYAPPLQAVFGSQPVTFADGVVVFGIGVTLLLVLEAEKLLRRRWAGLRSRAAQG</sequence>
<dbReference type="GO" id="GO:0036376">
    <property type="term" value="P:sodium ion export across plasma membrane"/>
    <property type="evidence" value="ECO:0007669"/>
    <property type="project" value="TreeGrafter"/>
</dbReference>
<dbReference type="PANTHER" id="PTHR43294">
    <property type="entry name" value="SODIUM/POTASSIUM-TRANSPORTING ATPASE SUBUNIT ALPHA"/>
    <property type="match status" value="1"/>
</dbReference>
<evidence type="ECO:0000256" key="1">
    <source>
        <dbReference type="ARBA" id="ARBA00004127"/>
    </source>
</evidence>
<keyword evidence="5" id="KW-0547">Nucleotide-binding</keyword>
<feature type="transmembrane region" description="Helical" evidence="11">
    <location>
        <begin position="764"/>
        <end position="787"/>
    </location>
</feature>
<dbReference type="Gene3D" id="2.70.150.10">
    <property type="entry name" value="Calcium-transporting ATPase, cytoplasmic transduction domain A"/>
    <property type="match status" value="1"/>
</dbReference>
<evidence type="ECO:0000256" key="6">
    <source>
        <dbReference type="ARBA" id="ARBA00022840"/>
    </source>
</evidence>
<evidence type="ECO:0000256" key="3">
    <source>
        <dbReference type="ARBA" id="ARBA00022553"/>
    </source>
</evidence>
<evidence type="ECO:0000313" key="13">
    <source>
        <dbReference type="EMBL" id="EYD72815.1"/>
    </source>
</evidence>
<feature type="transmembrane region" description="Helical" evidence="11">
    <location>
        <begin position="256"/>
        <end position="277"/>
    </location>
</feature>
<keyword evidence="4 11" id="KW-0812">Transmembrane</keyword>
<dbReference type="GO" id="GO:0005886">
    <property type="term" value="C:plasma membrane"/>
    <property type="evidence" value="ECO:0007669"/>
    <property type="project" value="TreeGrafter"/>
</dbReference>
<evidence type="ECO:0000256" key="7">
    <source>
        <dbReference type="ARBA" id="ARBA00022842"/>
    </source>
</evidence>
<comment type="similarity">
    <text evidence="2">Belongs to the cation transport ATPase (P-type) (TC 3.A.3) family. Type IIA subfamily.</text>
</comment>
<dbReference type="GO" id="GO:0030007">
    <property type="term" value="P:intracellular potassium ion homeostasis"/>
    <property type="evidence" value="ECO:0007669"/>
    <property type="project" value="TreeGrafter"/>
</dbReference>
<evidence type="ECO:0000256" key="4">
    <source>
        <dbReference type="ARBA" id="ARBA00022692"/>
    </source>
</evidence>
<dbReference type="Gene3D" id="3.40.50.1000">
    <property type="entry name" value="HAD superfamily/HAD-like"/>
    <property type="match status" value="1"/>
</dbReference>
<comment type="caution">
    <text evidence="13">The sequence shown here is derived from an EMBL/GenBank/DDBJ whole genome shotgun (WGS) entry which is preliminary data.</text>
</comment>
<dbReference type="Gene3D" id="1.20.1110.10">
    <property type="entry name" value="Calcium-transporting ATPase, transmembrane domain"/>
    <property type="match status" value="1"/>
</dbReference>
<dbReference type="Pfam" id="PF00690">
    <property type="entry name" value="Cation_ATPase_N"/>
    <property type="match status" value="1"/>
</dbReference>
<dbReference type="InterPro" id="IPR050510">
    <property type="entry name" value="Cation_transp_ATPase_P-type"/>
</dbReference>
<dbReference type="InterPro" id="IPR023298">
    <property type="entry name" value="ATPase_P-typ_TM_dom_sf"/>
</dbReference>
<dbReference type="SUPFAM" id="SSF56784">
    <property type="entry name" value="HAD-like"/>
    <property type="match status" value="1"/>
</dbReference>
<dbReference type="PROSITE" id="PS00154">
    <property type="entry name" value="ATPASE_E1_E2"/>
    <property type="match status" value="1"/>
</dbReference>
<dbReference type="Pfam" id="PF00122">
    <property type="entry name" value="E1-E2_ATPase"/>
    <property type="match status" value="1"/>
</dbReference>
<dbReference type="FunFam" id="2.70.150.10:FF:000160">
    <property type="entry name" value="Sarcoplasmic/endoplasmic reticulum calcium ATPase 1"/>
    <property type="match status" value="1"/>
</dbReference>
<keyword evidence="6" id="KW-0067">ATP-binding</keyword>
<feature type="transmembrane region" description="Helical" evidence="11">
    <location>
        <begin position="68"/>
        <end position="86"/>
    </location>
</feature>
<dbReference type="InterPro" id="IPR004014">
    <property type="entry name" value="ATPase_P-typ_cation-transptr_N"/>
</dbReference>
<dbReference type="InterPro" id="IPR008250">
    <property type="entry name" value="ATPase_P-typ_transduc_dom_A_sf"/>
</dbReference>
<feature type="transmembrane region" description="Helical" evidence="11">
    <location>
        <begin position="724"/>
        <end position="743"/>
    </location>
</feature>
<dbReference type="Pfam" id="PF08282">
    <property type="entry name" value="Hydrolase_3"/>
    <property type="match status" value="1"/>
</dbReference>
<dbReference type="GO" id="GO:0005391">
    <property type="term" value="F:P-type sodium:potassium-exchanging transporter activity"/>
    <property type="evidence" value="ECO:0007669"/>
    <property type="project" value="TreeGrafter"/>
</dbReference>
<comment type="subcellular location">
    <subcellularLocation>
        <location evidence="1">Endomembrane system</location>
        <topology evidence="1">Multi-pass membrane protein</topology>
    </subcellularLocation>
</comment>
<keyword evidence="14" id="KW-1185">Reference proteome</keyword>
<keyword evidence="9 11" id="KW-1133">Transmembrane helix</keyword>
<dbReference type="SFLD" id="SFLDG00002">
    <property type="entry name" value="C1.7:_P-type_atpase_like"/>
    <property type="match status" value="1"/>
</dbReference>
<dbReference type="PATRIC" id="fig|1122180.6.peg.1597"/>
<dbReference type="InterPro" id="IPR006068">
    <property type="entry name" value="ATPase_P-typ_cation-transptr_C"/>
</dbReference>
<dbReference type="PRINTS" id="PR00120">
    <property type="entry name" value="HATPASE"/>
</dbReference>
<dbReference type="Pfam" id="PF00689">
    <property type="entry name" value="Cation_ATPase_C"/>
    <property type="match status" value="1"/>
</dbReference>
<evidence type="ECO:0000256" key="2">
    <source>
        <dbReference type="ARBA" id="ARBA00005675"/>
    </source>
</evidence>
<feature type="transmembrane region" description="Helical" evidence="11">
    <location>
        <begin position="92"/>
        <end position="108"/>
    </location>
</feature>
<dbReference type="PRINTS" id="PR00119">
    <property type="entry name" value="CATATPASE"/>
</dbReference>
<evidence type="ECO:0000256" key="10">
    <source>
        <dbReference type="ARBA" id="ARBA00023136"/>
    </source>
</evidence>
<keyword evidence="8" id="KW-1278">Translocase</keyword>
<dbReference type="Proteomes" id="UP000025047">
    <property type="component" value="Unassembled WGS sequence"/>
</dbReference>
<dbReference type="eggNOG" id="COG0474">
    <property type="taxonomic scope" value="Bacteria"/>
</dbReference>
<feature type="transmembrane region" description="Helical" evidence="11">
    <location>
        <begin position="283"/>
        <end position="308"/>
    </location>
</feature>
<evidence type="ECO:0000256" key="5">
    <source>
        <dbReference type="ARBA" id="ARBA00022741"/>
    </source>
</evidence>
<keyword evidence="3" id="KW-0597">Phosphoprotein</keyword>
<dbReference type="InterPro" id="IPR018303">
    <property type="entry name" value="ATPase_P-typ_P_site"/>
</dbReference>
<dbReference type="Pfam" id="PF13246">
    <property type="entry name" value="Cation_ATPase"/>
    <property type="match status" value="1"/>
</dbReference>
<dbReference type="SUPFAM" id="SSF81665">
    <property type="entry name" value="Calcium ATPase, transmembrane domain M"/>
    <property type="match status" value="1"/>
</dbReference>
<reference evidence="13 14" key="1">
    <citation type="submission" date="2013-03" db="EMBL/GenBank/DDBJ databases">
        <authorList>
            <person name="Fiebig A."/>
            <person name="Goeker M."/>
            <person name="Klenk H.-P.P."/>
        </authorList>
    </citation>
    <scope>NUCLEOTIDE SEQUENCE [LARGE SCALE GENOMIC DNA]</scope>
    <source>
        <strain evidence="13 14">DSM 17492</strain>
    </source>
</reference>
<feature type="transmembrane region" description="Helical" evidence="11">
    <location>
        <begin position="793"/>
        <end position="813"/>
    </location>
</feature>
<dbReference type="NCBIfam" id="TIGR01494">
    <property type="entry name" value="ATPase_P-type"/>
    <property type="match status" value="2"/>
</dbReference>
<accession>A0A017HES4</accession>
<dbReference type="SFLD" id="SFLDS00003">
    <property type="entry name" value="Haloacid_Dehalogenase"/>
    <property type="match status" value="1"/>
</dbReference>
<gene>
    <name evidence="13" type="ORF">Lokhon_01620</name>
</gene>
<dbReference type="STRING" id="1122180.Lokhon_01620"/>
<dbReference type="SFLD" id="SFLDF00027">
    <property type="entry name" value="p-type_atpase"/>
    <property type="match status" value="1"/>
</dbReference>
<dbReference type="InterPro" id="IPR059000">
    <property type="entry name" value="ATPase_P-type_domA"/>
</dbReference>
<dbReference type="GO" id="GO:0005524">
    <property type="term" value="F:ATP binding"/>
    <property type="evidence" value="ECO:0007669"/>
    <property type="project" value="UniProtKB-KW"/>
</dbReference>
<organism evidence="13 14">
    <name type="scientific">Limimaricola hongkongensis DSM 17492</name>
    <dbReference type="NCBI Taxonomy" id="1122180"/>
    <lineage>
        <taxon>Bacteria</taxon>
        <taxon>Pseudomonadati</taxon>
        <taxon>Pseudomonadota</taxon>
        <taxon>Alphaproteobacteria</taxon>
        <taxon>Rhodobacterales</taxon>
        <taxon>Paracoccaceae</taxon>
        <taxon>Limimaricola</taxon>
    </lineage>
</organism>
<dbReference type="InterPro" id="IPR023214">
    <property type="entry name" value="HAD_sf"/>
</dbReference>
<dbReference type="InterPro" id="IPR023299">
    <property type="entry name" value="ATPase_P-typ_cyto_dom_N"/>
</dbReference>
<keyword evidence="7" id="KW-0460">Magnesium</keyword>
<name>A0A017HES4_9RHOB</name>
<evidence type="ECO:0000256" key="8">
    <source>
        <dbReference type="ARBA" id="ARBA00022967"/>
    </source>
</evidence>
<dbReference type="SUPFAM" id="SSF81660">
    <property type="entry name" value="Metal cation-transporting ATPase, ATP-binding domain N"/>
    <property type="match status" value="1"/>
</dbReference>
<dbReference type="SMART" id="SM00831">
    <property type="entry name" value="Cation_ATPase_N"/>
    <property type="match status" value="1"/>
</dbReference>
<evidence type="ECO:0000256" key="9">
    <source>
        <dbReference type="ARBA" id="ARBA00022989"/>
    </source>
</evidence>
<dbReference type="GO" id="GO:0006883">
    <property type="term" value="P:intracellular sodium ion homeostasis"/>
    <property type="evidence" value="ECO:0007669"/>
    <property type="project" value="TreeGrafter"/>
</dbReference>
<feature type="transmembrane region" description="Helical" evidence="11">
    <location>
        <begin position="863"/>
        <end position="882"/>
    </location>
</feature>
<dbReference type="GO" id="GO:0016887">
    <property type="term" value="F:ATP hydrolysis activity"/>
    <property type="evidence" value="ECO:0007669"/>
    <property type="project" value="InterPro"/>
</dbReference>
<evidence type="ECO:0000313" key="14">
    <source>
        <dbReference type="Proteomes" id="UP000025047"/>
    </source>
</evidence>
<dbReference type="InterPro" id="IPR036412">
    <property type="entry name" value="HAD-like_sf"/>
</dbReference>
<proteinExistence type="inferred from homology"/>
<feature type="domain" description="Cation-transporting P-type ATPase N-terminal" evidence="12">
    <location>
        <begin position="15"/>
        <end position="88"/>
    </location>
</feature>
<feature type="transmembrane region" description="Helical" evidence="11">
    <location>
        <begin position="833"/>
        <end position="851"/>
    </location>
</feature>
<dbReference type="SUPFAM" id="SSF81653">
    <property type="entry name" value="Calcium ATPase, transduction domain A"/>
    <property type="match status" value="1"/>
</dbReference>
<dbReference type="InterPro" id="IPR044492">
    <property type="entry name" value="P_typ_ATPase_HD_dom"/>
</dbReference>
<evidence type="ECO:0000259" key="12">
    <source>
        <dbReference type="SMART" id="SM00831"/>
    </source>
</evidence>
<keyword evidence="10 11" id="KW-0472">Membrane</keyword>
<dbReference type="PANTHER" id="PTHR43294:SF20">
    <property type="entry name" value="P-TYPE ATPASE"/>
    <property type="match status" value="1"/>
</dbReference>
<evidence type="ECO:0000256" key="11">
    <source>
        <dbReference type="SAM" id="Phobius"/>
    </source>
</evidence>
<dbReference type="CDD" id="cd02080">
    <property type="entry name" value="P-type_ATPase_cation"/>
    <property type="match status" value="1"/>
</dbReference>
<dbReference type="EMBL" id="APGJ01000004">
    <property type="protein sequence ID" value="EYD72815.1"/>
    <property type="molecule type" value="Genomic_DNA"/>
</dbReference>
<dbReference type="HOGENOM" id="CLU_002360_3_2_5"/>
<dbReference type="GO" id="GO:1902600">
    <property type="term" value="P:proton transmembrane transport"/>
    <property type="evidence" value="ECO:0007669"/>
    <property type="project" value="TreeGrafter"/>
</dbReference>
<dbReference type="Gene3D" id="3.40.1110.10">
    <property type="entry name" value="Calcium-transporting ATPase, cytoplasmic domain N"/>
    <property type="match status" value="1"/>
</dbReference>
<feature type="transmembrane region" description="Helical" evidence="11">
    <location>
        <begin position="699"/>
        <end position="718"/>
    </location>
</feature>
<dbReference type="AlphaFoldDB" id="A0A017HES4"/>
<dbReference type="GO" id="GO:0012505">
    <property type="term" value="C:endomembrane system"/>
    <property type="evidence" value="ECO:0007669"/>
    <property type="project" value="UniProtKB-SubCell"/>
</dbReference>
<dbReference type="InterPro" id="IPR001757">
    <property type="entry name" value="P_typ_ATPase"/>
</dbReference>
<dbReference type="GO" id="GO:1990573">
    <property type="term" value="P:potassium ion import across plasma membrane"/>
    <property type="evidence" value="ECO:0007669"/>
    <property type="project" value="TreeGrafter"/>
</dbReference>
<protein>
    <submittedName>
        <fullName evidence="13">Ca ion P-type ATPase</fullName>
    </submittedName>
</protein>